<proteinExistence type="inferred from homology"/>
<dbReference type="InterPro" id="IPR035901">
    <property type="entry name" value="GIY-YIG_endonuc_sf"/>
</dbReference>
<sequence>MWCVYLIWCANNSLYCGITNHVARRWRAHSLGKAARYTKMHRAMEMRVVACCLTRSEASQLEHALKQKTRTEKLAIWNSAKVQAAFVE</sequence>
<dbReference type="RefSeq" id="WP_003787955.1">
    <property type="nucleotide sequence ID" value="NZ_CP091518.1"/>
</dbReference>
<dbReference type="SUPFAM" id="SSF82771">
    <property type="entry name" value="GIY-YIG endonuclease"/>
    <property type="match status" value="1"/>
</dbReference>
<dbReference type="Proteomes" id="UP000248598">
    <property type="component" value="Chromosome 1"/>
</dbReference>
<dbReference type="PANTHER" id="PTHR34477">
    <property type="entry name" value="UPF0213 PROTEIN YHBQ"/>
    <property type="match status" value="1"/>
</dbReference>
<dbReference type="GeneID" id="93261853"/>
<evidence type="ECO:0000256" key="1">
    <source>
        <dbReference type="ARBA" id="ARBA00007435"/>
    </source>
</evidence>
<dbReference type="InterPro" id="IPR050190">
    <property type="entry name" value="UPF0213_domain"/>
</dbReference>
<protein>
    <submittedName>
        <fullName evidence="3">GIY-YIG nuclease superfamily protein</fullName>
    </submittedName>
</protein>
<reference evidence="3 4" key="1">
    <citation type="submission" date="2018-06" db="EMBL/GenBank/DDBJ databases">
        <authorList>
            <consortium name="Pathogen Informatics"/>
            <person name="Doyle S."/>
        </authorList>
    </citation>
    <scope>NUCLEOTIDE SEQUENCE [LARGE SCALE GENOMIC DNA]</scope>
    <source>
        <strain evidence="3 4">NCTC10529</strain>
    </source>
</reference>
<dbReference type="InterPro" id="IPR000305">
    <property type="entry name" value="GIY-YIG_endonuc"/>
</dbReference>
<comment type="similarity">
    <text evidence="1">Belongs to the UPF0213 family.</text>
</comment>
<evidence type="ECO:0000259" key="2">
    <source>
        <dbReference type="PROSITE" id="PS50164"/>
    </source>
</evidence>
<accession>A0AAX2J2E2</accession>
<dbReference type="EMBL" id="LS483426">
    <property type="protein sequence ID" value="SQH24371.1"/>
    <property type="molecule type" value="Genomic_DNA"/>
</dbReference>
<dbReference type="CDD" id="cd10456">
    <property type="entry name" value="GIY-YIG_UPF0213"/>
    <property type="match status" value="1"/>
</dbReference>
<name>A0AAX2J2E2_KINKI</name>
<evidence type="ECO:0000313" key="3">
    <source>
        <dbReference type="EMBL" id="SQH24371.1"/>
    </source>
</evidence>
<gene>
    <name evidence="3" type="ORF">NCTC10529_00540</name>
</gene>
<dbReference type="Gene3D" id="3.40.1440.10">
    <property type="entry name" value="GIY-YIG endonuclease"/>
    <property type="match status" value="1"/>
</dbReference>
<dbReference type="PROSITE" id="PS50164">
    <property type="entry name" value="GIY_YIG"/>
    <property type="match status" value="1"/>
</dbReference>
<dbReference type="PANTHER" id="PTHR34477:SF1">
    <property type="entry name" value="UPF0213 PROTEIN YHBQ"/>
    <property type="match status" value="1"/>
</dbReference>
<dbReference type="Pfam" id="PF01541">
    <property type="entry name" value="GIY-YIG"/>
    <property type="match status" value="1"/>
</dbReference>
<dbReference type="AlphaFoldDB" id="A0AAX2J2E2"/>
<evidence type="ECO:0000313" key="4">
    <source>
        <dbReference type="Proteomes" id="UP000248598"/>
    </source>
</evidence>
<organism evidence="3 4">
    <name type="scientific">Kingella kingae</name>
    <dbReference type="NCBI Taxonomy" id="504"/>
    <lineage>
        <taxon>Bacteria</taxon>
        <taxon>Pseudomonadati</taxon>
        <taxon>Pseudomonadota</taxon>
        <taxon>Betaproteobacteria</taxon>
        <taxon>Neisseriales</taxon>
        <taxon>Neisseriaceae</taxon>
        <taxon>Kingella</taxon>
    </lineage>
</organism>
<feature type="domain" description="GIY-YIG" evidence="2">
    <location>
        <begin position="1"/>
        <end position="75"/>
    </location>
</feature>